<feature type="region of interest" description="Disordered" evidence="1">
    <location>
        <begin position="36"/>
        <end position="65"/>
    </location>
</feature>
<dbReference type="Proteomes" id="UP001642360">
    <property type="component" value="Unassembled WGS sequence"/>
</dbReference>
<keyword evidence="3" id="KW-1185">Reference proteome</keyword>
<evidence type="ECO:0000313" key="2">
    <source>
        <dbReference type="EMBL" id="CAK9158891.1"/>
    </source>
</evidence>
<name>A0ABC8SSK3_9AQUA</name>
<reference evidence="2 3" key="1">
    <citation type="submission" date="2024-02" db="EMBL/GenBank/DDBJ databases">
        <authorList>
            <person name="Vignale AGUSTIN F."/>
            <person name="Sosa J E."/>
            <person name="Modenutti C."/>
        </authorList>
    </citation>
    <scope>NUCLEOTIDE SEQUENCE [LARGE SCALE GENOMIC DNA]</scope>
</reference>
<dbReference type="AlphaFoldDB" id="A0ABC8SSK3"/>
<evidence type="ECO:0000313" key="3">
    <source>
        <dbReference type="Proteomes" id="UP001642360"/>
    </source>
</evidence>
<dbReference type="EMBL" id="CAUOFW020003264">
    <property type="protein sequence ID" value="CAK9158891.1"/>
    <property type="molecule type" value="Genomic_DNA"/>
</dbReference>
<comment type="caution">
    <text evidence="2">The sequence shown here is derived from an EMBL/GenBank/DDBJ whole genome shotgun (WGS) entry which is preliminary data.</text>
</comment>
<accession>A0ABC8SSK3</accession>
<evidence type="ECO:0000256" key="1">
    <source>
        <dbReference type="SAM" id="MobiDB-lite"/>
    </source>
</evidence>
<sequence length="98" mass="10750">MDVEYMANSRAAKGTVKILDEPEINWDRLHKSREAHVISEPKSSSQGRAQGGHPRGAPPKGISSLLSSTLPFLRNRRVLRPLDFATPTQVQPSSESSS</sequence>
<organism evidence="2 3">
    <name type="scientific">Ilex paraguariensis</name>
    <name type="common">yerba mate</name>
    <dbReference type="NCBI Taxonomy" id="185542"/>
    <lineage>
        <taxon>Eukaryota</taxon>
        <taxon>Viridiplantae</taxon>
        <taxon>Streptophyta</taxon>
        <taxon>Embryophyta</taxon>
        <taxon>Tracheophyta</taxon>
        <taxon>Spermatophyta</taxon>
        <taxon>Magnoliopsida</taxon>
        <taxon>eudicotyledons</taxon>
        <taxon>Gunneridae</taxon>
        <taxon>Pentapetalae</taxon>
        <taxon>asterids</taxon>
        <taxon>campanulids</taxon>
        <taxon>Aquifoliales</taxon>
        <taxon>Aquifoliaceae</taxon>
        <taxon>Ilex</taxon>
    </lineage>
</organism>
<protein>
    <submittedName>
        <fullName evidence="2">Uncharacterized protein</fullName>
    </submittedName>
</protein>
<gene>
    <name evidence="2" type="ORF">ILEXP_LOCUS27555</name>
</gene>
<proteinExistence type="predicted"/>